<dbReference type="Proteomes" id="UP000294820">
    <property type="component" value="Chromosome 1"/>
</dbReference>
<evidence type="ECO:0000313" key="2">
    <source>
        <dbReference type="Proteomes" id="UP000294820"/>
    </source>
</evidence>
<keyword evidence="2" id="KW-1185">Reference proteome</keyword>
<sequence>MHTSAPPVYGYSTSAIAAYHADNNRLAHQVENILPLLK</sequence>
<gene>
    <name evidence="1" type="ORF">DAQ1742_04312</name>
</gene>
<dbReference type="KEGG" id="daq:DAQ1742_04312"/>
<name>A0A375AGR2_9GAMM</name>
<accession>A0A375AGR2</accession>
<proteinExistence type="predicted"/>
<dbReference type="EMBL" id="LT615367">
    <property type="protein sequence ID" value="SLM65061.1"/>
    <property type="molecule type" value="Genomic_DNA"/>
</dbReference>
<reference evidence="1 2" key="1">
    <citation type="submission" date="2016-09" db="EMBL/GenBank/DDBJ databases">
        <authorList>
            <person name="Reverchon S."/>
            <person name="Nasser W."/>
            <person name="Leonard S."/>
            <person name="Brochier C."/>
            <person name="Duprey A."/>
        </authorList>
    </citation>
    <scope>NUCLEOTIDE SEQUENCE [LARGE SCALE GENOMIC DNA]</scope>
    <source>
        <strain evidence="1 2">174/2</strain>
    </source>
</reference>
<dbReference type="AlphaFoldDB" id="A0A375AGR2"/>
<organism evidence="1 2">
    <name type="scientific">Dickeya aquatica</name>
    <dbReference type="NCBI Taxonomy" id="1401087"/>
    <lineage>
        <taxon>Bacteria</taxon>
        <taxon>Pseudomonadati</taxon>
        <taxon>Pseudomonadota</taxon>
        <taxon>Gammaproteobacteria</taxon>
        <taxon>Enterobacterales</taxon>
        <taxon>Pectobacteriaceae</taxon>
        <taxon>Dickeya</taxon>
    </lineage>
</organism>
<protein>
    <submittedName>
        <fullName evidence="1">Uncharacterized protein</fullName>
    </submittedName>
</protein>
<evidence type="ECO:0000313" key="1">
    <source>
        <dbReference type="EMBL" id="SLM65061.1"/>
    </source>
</evidence>